<evidence type="ECO:0008006" key="3">
    <source>
        <dbReference type="Google" id="ProtNLM"/>
    </source>
</evidence>
<proteinExistence type="predicted"/>
<evidence type="ECO:0000313" key="2">
    <source>
        <dbReference type="Proteomes" id="UP001152523"/>
    </source>
</evidence>
<protein>
    <recommendedName>
        <fullName evidence="3">Retrovirus-related Pol polyprotein from transposon TNT 1-94</fullName>
    </recommendedName>
</protein>
<dbReference type="Proteomes" id="UP001152523">
    <property type="component" value="Unassembled WGS sequence"/>
</dbReference>
<sequence>MMEANTSRMINLNGSNYHVWKGKMEDLLYVKDYYLPVFTTDKPESKTDAEWNILHRQVCGYIRQWVDDNVLNHISRETHARSLWNKHEQLYARKTENNKLFLIKQMMSLKYHDGTPVTDHLNSFQGIINQLAGMCIKFEDEIQGLWLLGTLPDSWETFRTSLSNSEPDGIITMELAKGNVLNEEMRRKSQGSSSHYDVLVTESRGEVRVEVQVTKGSIEVNPKENLLFLSAIIVVEKATQYGSAGN</sequence>
<accession>A0AAV0EE62</accession>
<keyword evidence="2" id="KW-1185">Reference proteome</keyword>
<organism evidence="1 2">
    <name type="scientific">Cuscuta epithymum</name>
    <dbReference type="NCBI Taxonomy" id="186058"/>
    <lineage>
        <taxon>Eukaryota</taxon>
        <taxon>Viridiplantae</taxon>
        <taxon>Streptophyta</taxon>
        <taxon>Embryophyta</taxon>
        <taxon>Tracheophyta</taxon>
        <taxon>Spermatophyta</taxon>
        <taxon>Magnoliopsida</taxon>
        <taxon>eudicotyledons</taxon>
        <taxon>Gunneridae</taxon>
        <taxon>Pentapetalae</taxon>
        <taxon>asterids</taxon>
        <taxon>lamiids</taxon>
        <taxon>Solanales</taxon>
        <taxon>Convolvulaceae</taxon>
        <taxon>Cuscuteae</taxon>
        <taxon>Cuscuta</taxon>
        <taxon>Cuscuta subgen. Cuscuta</taxon>
    </lineage>
</organism>
<comment type="caution">
    <text evidence="1">The sequence shown here is derived from an EMBL/GenBank/DDBJ whole genome shotgun (WGS) entry which is preliminary data.</text>
</comment>
<evidence type="ECO:0000313" key="1">
    <source>
        <dbReference type="EMBL" id="CAH9122179.1"/>
    </source>
</evidence>
<dbReference type="EMBL" id="CAMAPF010000924">
    <property type="protein sequence ID" value="CAH9122179.1"/>
    <property type="molecule type" value="Genomic_DNA"/>
</dbReference>
<dbReference type="Pfam" id="PF14223">
    <property type="entry name" value="Retrotran_gag_2"/>
    <property type="match status" value="1"/>
</dbReference>
<dbReference type="AlphaFoldDB" id="A0AAV0EE62"/>
<gene>
    <name evidence="1" type="ORF">CEPIT_LOCUS24279</name>
</gene>
<name>A0AAV0EE62_9ASTE</name>
<reference evidence="1" key="1">
    <citation type="submission" date="2022-07" db="EMBL/GenBank/DDBJ databases">
        <authorList>
            <person name="Macas J."/>
            <person name="Novak P."/>
            <person name="Neumann P."/>
        </authorList>
    </citation>
    <scope>NUCLEOTIDE SEQUENCE</scope>
</reference>